<dbReference type="Pfam" id="PF25301">
    <property type="entry name" value="CUT_C"/>
    <property type="match status" value="1"/>
</dbReference>
<proteinExistence type="predicted"/>
<dbReference type="PANTHER" id="PTHR22907:SF34">
    <property type="entry name" value="ZP DOMAIN-CONTAINING PROTEIN"/>
    <property type="match status" value="1"/>
</dbReference>
<feature type="domain" description="ZP" evidence="3">
    <location>
        <begin position="1"/>
        <end position="201"/>
    </location>
</feature>
<gene>
    <name evidence="4" type="ORF">SBAD_LOCUS7591</name>
</gene>
<protein>
    <submittedName>
        <fullName evidence="6">ZP domain-containing protein</fullName>
    </submittedName>
</protein>
<evidence type="ECO:0000256" key="1">
    <source>
        <dbReference type="ARBA" id="ARBA00022729"/>
    </source>
</evidence>
<accession>A0A183IVE4</accession>
<feature type="transmembrane region" description="Helical" evidence="2">
    <location>
        <begin position="20"/>
        <end position="40"/>
    </location>
</feature>
<dbReference type="InterPro" id="IPR057475">
    <property type="entry name" value="CUT_C"/>
</dbReference>
<keyword evidence="5" id="KW-1185">Reference proteome</keyword>
<organism evidence="6">
    <name type="scientific">Soboliphyme baturini</name>
    <dbReference type="NCBI Taxonomy" id="241478"/>
    <lineage>
        <taxon>Eukaryota</taxon>
        <taxon>Metazoa</taxon>
        <taxon>Ecdysozoa</taxon>
        <taxon>Nematoda</taxon>
        <taxon>Enoplea</taxon>
        <taxon>Dorylaimia</taxon>
        <taxon>Dioctophymatida</taxon>
        <taxon>Dioctophymatoidea</taxon>
        <taxon>Soboliphymatidae</taxon>
        <taxon>Soboliphyme</taxon>
    </lineage>
</organism>
<sequence>MADRPRLASVGDIGMARATVSVVVVVCWLLVVVPAFPAKLGYERYKKGNRGPFESQEIDFPEDRIIDLPAVVFPEPECNYAVRLVSPAGPVVRGVSIGDPLYHQWSCHTPDSHSELYCMVVRNCTVANNHVSYPIIDSDGCTLEPSIVPDVTYESDLNGGIYARAFSLGYSEPTLAFRCTINLLIKENGKCPRSDCSKLRH</sequence>
<dbReference type="EMBL" id="UZAM01010759">
    <property type="protein sequence ID" value="VDP13625.1"/>
    <property type="molecule type" value="Genomic_DNA"/>
</dbReference>
<name>A0A183IVE4_9BILA</name>
<reference evidence="4 5" key="2">
    <citation type="submission" date="2018-11" db="EMBL/GenBank/DDBJ databases">
        <authorList>
            <consortium name="Pathogen Informatics"/>
        </authorList>
    </citation>
    <scope>NUCLEOTIDE SEQUENCE [LARGE SCALE GENOMIC DNA]</scope>
</reference>
<dbReference type="PROSITE" id="PS51034">
    <property type="entry name" value="ZP_2"/>
    <property type="match status" value="1"/>
</dbReference>
<evidence type="ECO:0000313" key="6">
    <source>
        <dbReference type="WBParaSite" id="SBAD_0000788001-mRNA-1"/>
    </source>
</evidence>
<evidence type="ECO:0000313" key="4">
    <source>
        <dbReference type="EMBL" id="VDP13625.1"/>
    </source>
</evidence>
<reference evidence="6" key="1">
    <citation type="submission" date="2016-06" db="UniProtKB">
        <authorList>
            <consortium name="WormBaseParasite"/>
        </authorList>
    </citation>
    <scope>IDENTIFICATION</scope>
</reference>
<keyword evidence="2" id="KW-0812">Transmembrane</keyword>
<dbReference type="Proteomes" id="UP000270296">
    <property type="component" value="Unassembled WGS sequence"/>
</dbReference>
<dbReference type="PANTHER" id="PTHR22907">
    <property type="entry name" value="GH04558P"/>
    <property type="match status" value="1"/>
</dbReference>
<evidence type="ECO:0000313" key="5">
    <source>
        <dbReference type="Proteomes" id="UP000270296"/>
    </source>
</evidence>
<evidence type="ECO:0000259" key="3">
    <source>
        <dbReference type="PROSITE" id="PS51034"/>
    </source>
</evidence>
<keyword evidence="2" id="KW-1133">Transmembrane helix</keyword>
<dbReference type="InterPro" id="IPR051962">
    <property type="entry name" value="Cuticlin"/>
</dbReference>
<keyword evidence="2" id="KW-0472">Membrane</keyword>
<dbReference type="WBParaSite" id="SBAD_0000788001-mRNA-1">
    <property type="protein sequence ID" value="SBAD_0000788001-mRNA-1"/>
    <property type="gene ID" value="SBAD_0000788001"/>
</dbReference>
<dbReference type="InterPro" id="IPR001507">
    <property type="entry name" value="ZP_dom"/>
</dbReference>
<keyword evidence="1" id="KW-0732">Signal</keyword>
<dbReference type="AlphaFoldDB" id="A0A183IVE4"/>
<dbReference type="OrthoDB" id="5919011at2759"/>
<evidence type="ECO:0000256" key="2">
    <source>
        <dbReference type="SAM" id="Phobius"/>
    </source>
</evidence>